<keyword evidence="4 5" id="KW-0505">Motor protein</keyword>
<dbReference type="GO" id="GO:0005524">
    <property type="term" value="F:ATP binding"/>
    <property type="evidence" value="ECO:0007669"/>
    <property type="project" value="UniProtKB-UniRule"/>
</dbReference>
<dbReference type="Proteomes" id="UP000762676">
    <property type="component" value="Unassembled WGS sequence"/>
</dbReference>
<dbReference type="GO" id="GO:0019903">
    <property type="term" value="F:protein phosphatase binding"/>
    <property type="evidence" value="ECO:0007669"/>
    <property type="project" value="TreeGrafter"/>
</dbReference>
<feature type="compositionally biased region" description="Acidic residues" evidence="6">
    <location>
        <begin position="27"/>
        <end position="36"/>
    </location>
</feature>
<dbReference type="SUPFAM" id="SSF52540">
    <property type="entry name" value="P-loop containing nucleoside triphosphate hydrolases"/>
    <property type="match status" value="1"/>
</dbReference>
<evidence type="ECO:0000256" key="6">
    <source>
        <dbReference type="SAM" id="MobiDB-lite"/>
    </source>
</evidence>
<dbReference type="InterPro" id="IPR027417">
    <property type="entry name" value="P-loop_NTPase"/>
</dbReference>
<keyword evidence="1 5" id="KW-0547">Nucleotide-binding</keyword>
<dbReference type="Pfam" id="PF00063">
    <property type="entry name" value="Myosin_head"/>
    <property type="match status" value="1"/>
</dbReference>
<dbReference type="GO" id="GO:0043491">
    <property type="term" value="P:phosphatidylinositol 3-kinase/protein kinase B signal transduction"/>
    <property type="evidence" value="ECO:0007669"/>
    <property type="project" value="TreeGrafter"/>
</dbReference>
<dbReference type="PANTHER" id="PTHR47335:SF1">
    <property type="entry name" value="UNCONVENTIONAL MYOSIN-XVI"/>
    <property type="match status" value="1"/>
</dbReference>
<dbReference type="InterPro" id="IPR001609">
    <property type="entry name" value="Myosin_head_motor_dom-like"/>
</dbReference>
<keyword evidence="2 5" id="KW-0067">ATP-binding</keyword>
<dbReference type="GO" id="GO:0016459">
    <property type="term" value="C:myosin complex"/>
    <property type="evidence" value="ECO:0007669"/>
    <property type="project" value="UniProtKB-KW"/>
</dbReference>
<dbReference type="GO" id="GO:0003774">
    <property type="term" value="F:cytoskeletal motor activity"/>
    <property type="evidence" value="ECO:0007669"/>
    <property type="project" value="UniProtKB-UniRule"/>
</dbReference>
<dbReference type="GO" id="GO:2000134">
    <property type="term" value="P:negative regulation of G1/S transition of mitotic cell cycle"/>
    <property type="evidence" value="ECO:0007669"/>
    <property type="project" value="TreeGrafter"/>
</dbReference>
<keyword evidence="3 5" id="KW-0518">Myosin</keyword>
<evidence type="ECO:0000256" key="4">
    <source>
        <dbReference type="ARBA" id="ARBA00023175"/>
    </source>
</evidence>
<feature type="domain" description="Myosin motor" evidence="7">
    <location>
        <begin position="169"/>
        <end position="489"/>
    </location>
</feature>
<evidence type="ECO:0000256" key="2">
    <source>
        <dbReference type="ARBA" id="ARBA00022840"/>
    </source>
</evidence>
<comment type="similarity">
    <text evidence="5">Belongs to the TRAFAC class myosin-kinesin ATPase superfamily. Myosin family.</text>
</comment>
<accession>A0AAV4JJX6</accession>
<evidence type="ECO:0000313" key="8">
    <source>
        <dbReference type="EMBL" id="GFS22570.1"/>
    </source>
</evidence>
<dbReference type="GO" id="GO:0048812">
    <property type="term" value="P:neuron projection morphogenesis"/>
    <property type="evidence" value="ECO:0007669"/>
    <property type="project" value="TreeGrafter"/>
</dbReference>
<dbReference type="Pfam" id="PF24556">
    <property type="entry name" value="SH3_Myosin-XVIIIa"/>
    <property type="match status" value="1"/>
</dbReference>
<gene>
    <name evidence="8" type="ORF">ElyMa_006954600</name>
</gene>
<proteinExistence type="inferred from homology"/>
<evidence type="ECO:0000313" key="9">
    <source>
        <dbReference type="Proteomes" id="UP000762676"/>
    </source>
</evidence>
<name>A0AAV4JJX6_9GAST</name>
<evidence type="ECO:0000259" key="7">
    <source>
        <dbReference type="PROSITE" id="PS51456"/>
    </source>
</evidence>
<dbReference type="EMBL" id="BMAT01013902">
    <property type="protein sequence ID" value="GFS22570.1"/>
    <property type="molecule type" value="Genomic_DNA"/>
</dbReference>
<dbReference type="AlphaFoldDB" id="A0AAV4JJX6"/>
<comment type="caution">
    <text evidence="8">The sequence shown here is derived from an EMBL/GenBank/DDBJ whole genome shotgun (WGS) entry which is preliminary data.</text>
</comment>
<organism evidence="8 9">
    <name type="scientific">Elysia marginata</name>
    <dbReference type="NCBI Taxonomy" id="1093978"/>
    <lineage>
        <taxon>Eukaryota</taxon>
        <taxon>Metazoa</taxon>
        <taxon>Spiralia</taxon>
        <taxon>Lophotrochozoa</taxon>
        <taxon>Mollusca</taxon>
        <taxon>Gastropoda</taxon>
        <taxon>Heterobranchia</taxon>
        <taxon>Euthyneura</taxon>
        <taxon>Panpulmonata</taxon>
        <taxon>Sacoglossa</taxon>
        <taxon>Placobranchoidea</taxon>
        <taxon>Plakobranchidae</taxon>
        <taxon>Elysia</taxon>
    </lineage>
</organism>
<dbReference type="GO" id="GO:0005654">
    <property type="term" value="C:nucleoplasm"/>
    <property type="evidence" value="ECO:0007669"/>
    <property type="project" value="TreeGrafter"/>
</dbReference>
<evidence type="ECO:0000256" key="5">
    <source>
        <dbReference type="PROSITE-ProRule" id="PRU00782"/>
    </source>
</evidence>
<protein>
    <submittedName>
        <fullName evidence="8">Myosin-XVIIIa</fullName>
    </submittedName>
</protein>
<dbReference type="GO" id="GO:0051015">
    <property type="term" value="F:actin filament binding"/>
    <property type="evidence" value="ECO:0007669"/>
    <property type="project" value="TreeGrafter"/>
</dbReference>
<evidence type="ECO:0000256" key="3">
    <source>
        <dbReference type="ARBA" id="ARBA00023123"/>
    </source>
</evidence>
<sequence>MLLMGDVQDNEHGVTCLGMLSGDCDGIEEDDDDDDDNCNHENGGFDGDDGHGGCDDDDDDDDDDDALNGYAAMGRERSGQYARYRGAEIGALLVEKARSEDDVQTEKAWLQAEKVWLIHRGGFSEAYLQTKGDAPGGLPEGRVRVRLESGDVIEVDEDDIEKANPPQFDRAEDLACLRYLNESSSLHTLRQRFAGNLIHTYTGPHLLVLNPMQQLPIYAEKIIQLLRGCKQEDMPPHIFSMGQVLYRDMLSSRRDQSLLLLGKSGSGKTTNAQHVLHYLIAAAGCVGGVLSVEKLASVYTLLHAFGNSRTSLNVNASHFTQIFTLDFDQSGQIGSASVQALMFEKARVVRRPEGEPTFSIFYQLLAGADSSLRNELQLQTLGDSILFMVPLQKPDDKQRASEAWTLVLQSFDLLGFSSEEVKSILSVLAAIFHLGNAGAGKGPTNKAQFMKQAAAQRAANLLGTSLEELTKSCFSGGGGSTLSRATSLR</sequence>
<dbReference type="Gene3D" id="1.10.10.820">
    <property type="match status" value="1"/>
</dbReference>
<evidence type="ECO:0000256" key="1">
    <source>
        <dbReference type="ARBA" id="ARBA00022741"/>
    </source>
</evidence>
<dbReference type="PROSITE" id="PS51456">
    <property type="entry name" value="MYOSIN_MOTOR"/>
    <property type="match status" value="1"/>
</dbReference>
<dbReference type="Gene3D" id="3.40.850.10">
    <property type="entry name" value="Kinesin motor domain"/>
    <property type="match status" value="1"/>
</dbReference>
<dbReference type="InterPro" id="IPR057772">
    <property type="entry name" value="SH3_Myo18a"/>
</dbReference>
<dbReference type="SMART" id="SM00242">
    <property type="entry name" value="MYSc"/>
    <property type="match status" value="1"/>
</dbReference>
<keyword evidence="9" id="KW-1185">Reference proteome</keyword>
<dbReference type="InterPro" id="IPR036961">
    <property type="entry name" value="Kinesin_motor_dom_sf"/>
</dbReference>
<feature type="region of interest" description="Disordered" evidence="6">
    <location>
        <begin position="27"/>
        <end position="67"/>
    </location>
</feature>
<feature type="compositionally biased region" description="Acidic residues" evidence="6">
    <location>
        <begin position="55"/>
        <end position="66"/>
    </location>
</feature>
<feature type="binding site" evidence="5">
    <location>
        <begin position="262"/>
        <end position="269"/>
    </location>
    <ligand>
        <name>ATP</name>
        <dbReference type="ChEBI" id="CHEBI:30616"/>
    </ligand>
</feature>
<dbReference type="PANTHER" id="PTHR47335">
    <property type="entry name" value="UNCONVENTIONAL MYOSIN-XVI"/>
    <property type="match status" value="1"/>
</dbReference>
<dbReference type="InterPro" id="IPR052838">
    <property type="entry name" value="Myosin-XVI"/>
</dbReference>
<dbReference type="Gene3D" id="1.20.120.720">
    <property type="entry name" value="Myosin VI head, motor domain, U50 subdomain"/>
    <property type="match status" value="1"/>
</dbReference>
<keyword evidence="5" id="KW-0009">Actin-binding</keyword>
<reference evidence="8 9" key="1">
    <citation type="journal article" date="2021" name="Elife">
        <title>Chloroplast acquisition without the gene transfer in kleptoplastic sea slugs, Plakobranchus ocellatus.</title>
        <authorList>
            <person name="Maeda T."/>
            <person name="Takahashi S."/>
            <person name="Yoshida T."/>
            <person name="Shimamura S."/>
            <person name="Takaki Y."/>
            <person name="Nagai Y."/>
            <person name="Toyoda A."/>
            <person name="Suzuki Y."/>
            <person name="Arimoto A."/>
            <person name="Ishii H."/>
            <person name="Satoh N."/>
            <person name="Nishiyama T."/>
            <person name="Hasebe M."/>
            <person name="Maruyama T."/>
            <person name="Minagawa J."/>
            <person name="Obokata J."/>
            <person name="Shigenobu S."/>
        </authorList>
    </citation>
    <scope>NUCLEOTIDE SEQUENCE [LARGE SCALE GENOMIC DNA]</scope>
</reference>
<dbReference type="PRINTS" id="PR00193">
    <property type="entry name" value="MYOSINHEAVY"/>
</dbReference>
<comment type="caution">
    <text evidence="5">Lacks conserved residue(s) required for the propagation of feature annotation.</text>
</comment>
<dbReference type="GO" id="GO:0048471">
    <property type="term" value="C:perinuclear region of cytoplasm"/>
    <property type="evidence" value="ECO:0007669"/>
    <property type="project" value="TreeGrafter"/>
</dbReference>